<dbReference type="VEuPathDB" id="FungiDB:PSHT_08046"/>
<evidence type="ECO:0000313" key="2">
    <source>
        <dbReference type="EMBL" id="POW03329.1"/>
    </source>
</evidence>
<protein>
    <submittedName>
        <fullName evidence="2">Uncharacterized protein</fullName>
    </submittedName>
</protein>
<dbReference type="Proteomes" id="UP000239156">
    <property type="component" value="Unassembled WGS sequence"/>
</dbReference>
<accession>A0A2S4V1C8</accession>
<name>A0A2S4V1C8_9BASI</name>
<reference evidence="2" key="1">
    <citation type="submission" date="2017-12" db="EMBL/GenBank/DDBJ databases">
        <title>Gene loss provides genomic basis for host adaptation in cereal stripe rust fungi.</title>
        <authorList>
            <person name="Xia C."/>
        </authorList>
    </citation>
    <scope>NUCLEOTIDE SEQUENCE [LARGE SCALE GENOMIC DNA]</scope>
    <source>
        <strain evidence="2">93-210</strain>
    </source>
</reference>
<feature type="non-terminal residue" evidence="2">
    <location>
        <position position="687"/>
    </location>
</feature>
<sequence length="687" mass="79585">MDRRRHCMLPRHQENVQADKERRNQERSRRAAVEISNQVPMVVDQAITELEPVIGESSRPPTEEARGENLPVEDVEGVPLSTFEEEGSDDEEGELNWTDMIGIAVGQINLEPEDAILDATSPLFRREEEEIRKIRPDNTAWYPFLNKEVGVLSIKREEEEKEKKLIILLNFVAVSHWVIAPGVLTQADIPRLVPSDPETVFGQPVFGLNARELIRDDLMNPLVAPHLEFVPEDAHGRDIYKMSQSSKWLKHLEPDLRVQMVESNEKHFYIFEPVQLKTHAIVVPYFFFTHEEKYFAKCYQPIIKSNVDQSKLEMHLISDIPYDDDRLKVVSVNEFSLIYEEIAIKNGLKLSECCGGKMIGEKIFTQKNLHGANCPNQLRTMEETIINSKKLWTETKETLDLDKLNKKSAKLAVRDQLNLKFSKQVFAFQAEKISLLAAGEELPPHMDQDIPQKLVDMEKDEPLRMHNSFMRLKVIPQPLKNVYAEHEVKQISEVNLNKKQVLKKKYFILFNINQSTSFPLIGRINSIWMVQKPGYQTSYFFHTTLFQKLEQNDFYKMREIKRTPHETFVHTSNILTGLNVQHDCHQSGCQLEATRTAIVERRKSSQKNLELNHRDEDRYIINFSSLASVSWHRKFSDLLFSSPTQLEWIDIMHDGLNEWSRVTEKQATKANKKKTTISGGQMDPSLQ</sequence>
<gene>
    <name evidence="2" type="ORF">PSTT_11193</name>
</gene>
<dbReference type="PANTHER" id="PTHR31912:SF34">
    <property type="entry name" value="NOTOCHORD-RELATED PROTEIN"/>
    <property type="match status" value="1"/>
</dbReference>
<dbReference type="PANTHER" id="PTHR31912">
    <property type="entry name" value="IP13529P"/>
    <property type="match status" value="1"/>
</dbReference>
<dbReference type="VEuPathDB" id="FungiDB:PSHT_08047"/>
<dbReference type="AlphaFoldDB" id="A0A2S4V1C8"/>
<evidence type="ECO:0000313" key="3">
    <source>
        <dbReference type="Proteomes" id="UP000239156"/>
    </source>
</evidence>
<dbReference type="EMBL" id="PKSL01000127">
    <property type="protein sequence ID" value="POW03329.1"/>
    <property type="molecule type" value="Genomic_DNA"/>
</dbReference>
<feature type="compositionally biased region" description="Basic and acidic residues" evidence="1">
    <location>
        <begin position="11"/>
        <end position="30"/>
    </location>
</feature>
<feature type="region of interest" description="Disordered" evidence="1">
    <location>
        <begin position="1"/>
        <end position="30"/>
    </location>
</feature>
<proteinExistence type="predicted"/>
<organism evidence="2 3">
    <name type="scientific">Puccinia striiformis</name>
    <dbReference type="NCBI Taxonomy" id="27350"/>
    <lineage>
        <taxon>Eukaryota</taxon>
        <taxon>Fungi</taxon>
        <taxon>Dikarya</taxon>
        <taxon>Basidiomycota</taxon>
        <taxon>Pucciniomycotina</taxon>
        <taxon>Pucciniomycetes</taxon>
        <taxon>Pucciniales</taxon>
        <taxon>Pucciniaceae</taxon>
        <taxon>Puccinia</taxon>
    </lineage>
</organism>
<comment type="caution">
    <text evidence="2">The sequence shown here is derived from an EMBL/GenBank/DDBJ whole genome shotgun (WGS) entry which is preliminary data.</text>
</comment>
<keyword evidence="3" id="KW-1185">Reference proteome</keyword>
<dbReference type="VEuPathDB" id="FungiDB:PSTT_11193"/>
<evidence type="ECO:0000256" key="1">
    <source>
        <dbReference type="SAM" id="MobiDB-lite"/>
    </source>
</evidence>
<feature type="region of interest" description="Disordered" evidence="1">
    <location>
        <begin position="667"/>
        <end position="687"/>
    </location>
</feature>